<comment type="subcellular location">
    <subcellularLocation>
        <location evidence="1">Cell inner membrane</location>
        <topology evidence="1">Multi-pass membrane protein</topology>
    </subcellularLocation>
    <subcellularLocation>
        <location evidence="8">Cell membrane</location>
        <topology evidence="8">Multi-pass membrane protein</topology>
    </subcellularLocation>
</comment>
<evidence type="ECO:0000256" key="2">
    <source>
        <dbReference type="ARBA" id="ARBA00022448"/>
    </source>
</evidence>
<feature type="transmembrane region" description="Helical" evidence="8">
    <location>
        <begin position="280"/>
        <end position="302"/>
    </location>
</feature>
<feature type="transmembrane region" description="Helical" evidence="8">
    <location>
        <begin position="515"/>
        <end position="538"/>
    </location>
</feature>
<sequence>MSLAKYKWFIAVGTVTLLLTLPIWVLVSYVFIPTNDNWSHLVETLLAEYVINSLWLMLGVSFGTLLLGVTTAWLISQYRFFGHSFLQWALLLPIAIPAYIIAYTYTGLLEFEGPIQSYLRTIFATATVNNWFPEIRSLGGAMLMFSLVLYPYIYLLSRSAFSNHSHHALEAAKTLGAGPIRRFFSIAIPMARPAIIAGLTLALMETLADFGAVQHFGVSTFTTGIYRTWTGFGDTTTTAQLALVLLTFVLVLITLEIWSRKQAQFYSSDSIKSVHIKQKLTGWQAFGAFAWCFMPLLLGFLLPSSQLFYWAMTTAETQFDSSFIQLIWNSFYLAFIAAIVALLIALFLAYAKRLNQNKHIEISVRIASLGYAIPGTVIAIAVMIPLAWIDNTLDHFMTSQFGISTGLVLSGTLFALVFAYSFRFLSVSLQTIDSGLNQVKPTIDESARTLGASHWQVMKSIHFPIIQSSLVIAFLLVFVEVLKELPTTLILRPFNFNTLSVRAYEMAADERLADAGLPALLIVLTGIIPVIILSKLIGKPDAKA</sequence>
<organism evidence="10 11">
    <name type="scientific">Hydrogenovibrio crunogenus</name>
    <dbReference type="NCBI Taxonomy" id="39765"/>
    <lineage>
        <taxon>Bacteria</taxon>
        <taxon>Pseudomonadati</taxon>
        <taxon>Pseudomonadota</taxon>
        <taxon>Gammaproteobacteria</taxon>
        <taxon>Thiotrichales</taxon>
        <taxon>Piscirickettsiaceae</taxon>
        <taxon>Hydrogenovibrio</taxon>
    </lineage>
</organism>
<gene>
    <name evidence="10" type="primary">phnU</name>
    <name evidence="10" type="ORF">GHNINEIG_01423</name>
</gene>
<evidence type="ECO:0000313" key="10">
    <source>
        <dbReference type="EMBL" id="QBZ83371.1"/>
    </source>
</evidence>
<feature type="transmembrane region" description="Helical" evidence="8">
    <location>
        <begin position="461"/>
        <end position="479"/>
    </location>
</feature>
<keyword evidence="7 8" id="KW-0472">Membrane</keyword>
<dbReference type="OrthoDB" id="9790211at2"/>
<feature type="domain" description="ABC transmembrane type-1" evidence="9">
    <location>
        <begin position="327"/>
        <end position="533"/>
    </location>
</feature>
<dbReference type="EMBL" id="CP032096">
    <property type="protein sequence ID" value="QBZ83371.1"/>
    <property type="molecule type" value="Genomic_DNA"/>
</dbReference>
<dbReference type="PANTHER" id="PTHR43357:SF3">
    <property type="entry name" value="FE(3+)-TRANSPORT SYSTEM PERMEASE PROTEIN FBPB 2"/>
    <property type="match status" value="1"/>
</dbReference>
<name>A0A4P7NZS7_9GAMM</name>
<evidence type="ECO:0000256" key="5">
    <source>
        <dbReference type="ARBA" id="ARBA00022692"/>
    </source>
</evidence>
<dbReference type="PROSITE" id="PS50928">
    <property type="entry name" value="ABC_TM1"/>
    <property type="match status" value="2"/>
</dbReference>
<dbReference type="Pfam" id="PF00528">
    <property type="entry name" value="BPD_transp_1"/>
    <property type="match status" value="2"/>
</dbReference>
<feature type="transmembrane region" description="Helical" evidence="8">
    <location>
        <begin position="322"/>
        <end position="348"/>
    </location>
</feature>
<keyword evidence="6 8" id="KW-1133">Transmembrane helix</keyword>
<dbReference type="FunFam" id="1.10.3720.10:FF:000088">
    <property type="entry name" value="Iron(III) ABC transporter, permease protein"/>
    <property type="match status" value="1"/>
</dbReference>
<feature type="transmembrane region" description="Helical" evidence="8">
    <location>
        <begin position="138"/>
        <end position="156"/>
    </location>
</feature>
<dbReference type="CDD" id="cd06261">
    <property type="entry name" value="TM_PBP2"/>
    <property type="match status" value="2"/>
</dbReference>
<feature type="transmembrane region" description="Helical" evidence="8">
    <location>
        <begin position="88"/>
        <end position="108"/>
    </location>
</feature>
<feature type="transmembrane region" description="Helical" evidence="8">
    <location>
        <begin position="369"/>
        <end position="389"/>
    </location>
</feature>
<evidence type="ECO:0000256" key="8">
    <source>
        <dbReference type="RuleBase" id="RU363032"/>
    </source>
</evidence>
<accession>A0A4P7NZS7</accession>
<evidence type="ECO:0000256" key="6">
    <source>
        <dbReference type="ARBA" id="ARBA00022989"/>
    </source>
</evidence>
<dbReference type="InterPro" id="IPR000515">
    <property type="entry name" value="MetI-like"/>
</dbReference>
<dbReference type="PANTHER" id="PTHR43357">
    <property type="entry name" value="INNER MEMBRANE ABC TRANSPORTER PERMEASE PROTEIN YDCV"/>
    <property type="match status" value="1"/>
</dbReference>
<protein>
    <submittedName>
        <fullName evidence="10">2-aminoethylphosphonate transport system permease protein PhnU</fullName>
    </submittedName>
</protein>
<evidence type="ECO:0000259" key="9">
    <source>
        <dbReference type="PROSITE" id="PS50928"/>
    </source>
</evidence>
<evidence type="ECO:0000256" key="1">
    <source>
        <dbReference type="ARBA" id="ARBA00004429"/>
    </source>
</evidence>
<evidence type="ECO:0000256" key="4">
    <source>
        <dbReference type="ARBA" id="ARBA00022519"/>
    </source>
</evidence>
<reference evidence="10 11" key="1">
    <citation type="submission" date="2018-08" db="EMBL/GenBank/DDBJ databases">
        <title>Horizontal acquisition of hydrogen conversion ability and other habitat adaptations in Hydrogenovibrio crunogenus strains.</title>
        <authorList>
            <person name="Gonnella G."/>
            <person name="Adam N."/>
            <person name="Perner M."/>
        </authorList>
    </citation>
    <scope>NUCLEOTIDE SEQUENCE [LARGE SCALE GENOMIC DNA]</scope>
    <source>
        <strain evidence="10 11">SP-41</strain>
    </source>
</reference>
<feature type="transmembrane region" description="Helical" evidence="8">
    <location>
        <begin position="183"/>
        <end position="204"/>
    </location>
</feature>
<keyword evidence="11" id="KW-1185">Reference proteome</keyword>
<feature type="transmembrane region" description="Helical" evidence="8">
    <location>
        <begin position="9"/>
        <end position="32"/>
    </location>
</feature>
<feature type="transmembrane region" description="Helical" evidence="8">
    <location>
        <begin position="239"/>
        <end position="259"/>
    </location>
</feature>
<proteinExistence type="inferred from homology"/>
<keyword evidence="5 8" id="KW-0812">Transmembrane</keyword>
<dbReference type="GO" id="GO:0055085">
    <property type="term" value="P:transmembrane transport"/>
    <property type="evidence" value="ECO:0007669"/>
    <property type="project" value="InterPro"/>
</dbReference>
<dbReference type="AlphaFoldDB" id="A0A4P7NZS7"/>
<feature type="transmembrane region" description="Helical" evidence="8">
    <location>
        <begin position="401"/>
        <end position="422"/>
    </location>
</feature>
<comment type="similarity">
    <text evidence="8">Belongs to the binding-protein-dependent transport system permease family.</text>
</comment>
<feature type="transmembrane region" description="Helical" evidence="8">
    <location>
        <begin position="52"/>
        <end position="76"/>
    </location>
</feature>
<keyword evidence="4" id="KW-0997">Cell inner membrane</keyword>
<dbReference type="RefSeq" id="WP_135795999.1">
    <property type="nucleotide sequence ID" value="NZ_CP032096.1"/>
</dbReference>
<dbReference type="GO" id="GO:0005886">
    <property type="term" value="C:plasma membrane"/>
    <property type="evidence" value="ECO:0007669"/>
    <property type="project" value="UniProtKB-SubCell"/>
</dbReference>
<evidence type="ECO:0000256" key="7">
    <source>
        <dbReference type="ARBA" id="ARBA00023136"/>
    </source>
</evidence>
<feature type="domain" description="ABC transmembrane type-1" evidence="9">
    <location>
        <begin position="50"/>
        <end position="254"/>
    </location>
</feature>
<dbReference type="Gene3D" id="1.10.3720.10">
    <property type="entry name" value="MetI-like"/>
    <property type="match status" value="2"/>
</dbReference>
<keyword evidence="3" id="KW-1003">Cell membrane</keyword>
<evidence type="ECO:0000313" key="11">
    <source>
        <dbReference type="Proteomes" id="UP000296201"/>
    </source>
</evidence>
<evidence type="ECO:0000256" key="3">
    <source>
        <dbReference type="ARBA" id="ARBA00022475"/>
    </source>
</evidence>
<dbReference type="InterPro" id="IPR035906">
    <property type="entry name" value="MetI-like_sf"/>
</dbReference>
<dbReference type="Proteomes" id="UP000296201">
    <property type="component" value="Chromosome"/>
</dbReference>
<dbReference type="SUPFAM" id="SSF161098">
    <property type="entry name" value="MetI-like"/>
    <property type="match status" value="2"/>
</dbReference>
<keyword evidence="2 8" id="KW-0813">Transport</keyword>